<protein>
    <recommendedName>
        <fullName evidence="4">DUF4129 domain-containing protein</fullName>
    </recommendedName>
</protein>
<dbReference type="AlphaFoldDB" id="A3SMJ1"/>
<reference evidence="2 3" key="1">
    <citation type="submission" date="2005-12" db="EMBL/GenBank/DDBJ databases">
        <authorList>
            <person name="Moran M.A."/>
            <person name="Ferriera S."/>
            <person name="Johnson J."/>
            <person name="Kravitz S."/>
            <person name="Halpern A."/>
            <person name="Remington K."/>
            <person name="Beeson K."/>
            <person name="Tran B."/>
            <person name="Rogers Y.-H."/>
            <person name="Friedman R."/>
            <person name="Venter J.C."/>
        </authorList>
    </citation>
    <scope>NUCLEOTIDE SEQUENCE [LARGE SCALE GENOMIC DNA]</scope>
    <source>
        <strain evidence="3">ATCC BAA-591 / DSM 15170 / ISM</strain>
    </source>
</reference>
<keyword evidence="1" id="KW-0812">Transmembrane</keyword>
<evidence type="ECO:0000256" key="1">
    <source>
        <dbReference type="SAM" id="Phobius"/>
    </source>
</evidence>
<dbReference type="eggNOG" id="ENOG5032X0U">
    <property type="taxonomic scope" value="Bacteria"/>
</dbReference>
<dbReference type="HOGENOM" id="CLU_1239371_0_0_5"/>
<gene>
    <name evidence="2" type="ORF">ISM_12485</name>
</gene>
<sequence length="223" mass="24349">MALPEDARAATAPRGETAERYLEAARARRLETRAEYVSDLGSLTLTGDTRRIEPVRRRDPGVKLEGGTGTIIVVLVLLALLLLFLRFGGTGTILSRAPKEKDGKTIDAPESWKIDADEAATDQQSLLAQLRAMPDRRAALVRLLRHVLLAAGTACETRFARSDTEREAFARLPGDWKYRGTLADILKAAELAHYGGREVSDDGFEAALSQGATILRLGEMRHG</sequence>
<name>A3SMJ1_ROSNI</name>
<dbReference type="EMBL" id="AALY01000002">
    <property type="protein sequence ID" value="EAP75681.1"/>
    <property type="molecule type" value="Genomic_DNA"/>
</dbReference>
<accession>A3SMJ1</accession>
<dbReference type="RefSeq" id="WP_009814506.1">
    <property type="nucleotide sequence ID" value="NZ_CH724156.1"/>
</dbReference>
<keyword evidence="1" id="KW-0472">Membrane</keyword>
<evidence type="ECO:0008006" key="4">
    <source>
        <dbReference type="Google" id="ProtNLM"/>
    </source>
</evidence>
<feature type="transmembrane region" description="Helical" evidence="1">
    <location>
        <begin position="66"/>
        <end position="85"/>
    </location>
</feature>
<keyword evidence="3" id="KW-1185">Reference proteome</keyword>
<proteinExistence type="predicted"/>
<evidence type="ECO:0000313" key="3">
    <source>
        <dbReference type="Proteomes" id="UP000005954"/>
    </source>
</evidence>
<dbReference type="OrthoDB" id="8355034at2"/>
<dbReference type="STRING" id="89187.ISM_12485"/>
<dbReference type="Proteomes" id="UP000005954">
    <property type="component" value="Unassembled WGS sequence"/>
</dbReference>
<evidence type="ECO:0000313" key="2">
    <source>
        <dbReference type="EMBL" id="EAP75681.1"/>
    </source>
</evidence>
<comment type="caution">
    <text evidence="2">The sequence shown here is derived from an EMBL/GenBank/DDBJ whole genome shotgun (WGS) entry which is preliminary data.</text>
</comment>
<organism evidence="2 3">
    <name type="scientific">Roseovarius nubinhibens (strain ATCC BAA-591 / DSM 15170 / ISM)</name>
    <dbReference type="NCBI Taxonomy" id="89187"/>
    <lineage>
        <taxon>Bacteria</taxon>
        <taxon>Pseudomonadati</taxon>
        <taxon>Pseudomonadota</taxon>
        <taxon>Alphaproteobacteria</taxon>
        <taxon>Rhodobacterales</taxon>
        <taxon>Roseobacteraceae</taxon>
        <taxon>Roseovarius</taxon>
    </lineage>
</organism>
<keyword evidence="1" id="KW-1133">Transmembrane helix</keyword>